<dbReference type="InterPro" id="IPR008284">
    <property type="entry name" value="MoCF_biosynth_CS"/>
</dbReference>
<evidence type="ECO:0000259" key="8">
    <source>
        <dbReference type="SMART" id="SM00852"/>
    </source>
</evidence>
<dbReference type="Gene3D" id="3.40.980.10">
    <property type="entry name" value="MoaB/Mog-like domain"/>
    <property type="match status" value="1"/>
</dbReference>
<dbReference type="Gene3D" id="3.90.105.10">
    <property type="entry name" value="Molybdopterin biosynthesis moea protein, domain 2"/>
    <property type="match status" value="1"/>
</dbReference>
<sequence length="415" mass="44594">MLPITEAETLILQNIQPLNPNIDSQLVNLTEARGRVLATPITSALDFPHWDNSAMDGYAVRYLDVRESSADRPTLLEVIGEVPAGAPPQLILKSGQAARIFTGAIIPEGADTVIMQENTERRGDNVAILAASQSGEFVRKRGSFYRAGNPLLPAGTPINMAEIAILAAAQCTDIEVYRRPRVGIFATGNELVSPEQPLKPGQIVDSNQYALAAGVAQLGGIPHCFGIIPDDPESTEKAIAAALPMVDIMISSGGVSVGDYDYIDRILRNLGATLHVTKIAIKPGKPLTFATFPKTLNSGCLHYFGLPGNPVSALVCFYRFVQPALRKLAGYAPQWKPKMMLARTCCLLRSQGKRETYLWGQLNYSPQGTEFDLAPGLHNSANLINLAGTTGFAILPVGTTQINPGEGVRVMSIYS</sequence>
<dbReference type="SUPFAM" id="SSF63882">
    <property type="entry name" value="MoeA N-terminal region -like"/>
    <property type="match status" value="1"/>
</dbReference>
<dbReference type="NCBIfam" id="NF045515">
    <property type="entry name" value="Glp_gephyrin"/>
    <property type="match status" value="1"/>
</dbReference>
<dbReference type="InterPro" id="IPR036135">
    <property type="entry name" value="MoeA_linker/N_sf"/>
</dbReference>
<dbReference type="SUPFAM" id="SSF63867">
    <property type="entry name" value="MoeA C-terminal domain-like"/>
    <property type="match status" value="1"/>
</dbReference>
<dbReference type="CDD" id="cd00887">
    <property type="entry name" value="MoeA"/>
    <property type="match status" value="1"/>
</dbReference>
<feature type="domain" description="MoaB/Mog" evidence="8">
    <location>
        <begin position="183"/>
        <end position="327"/>
    </location>
</feature>
<comment type="function">
    <text evidence="1 7">Catalyzes the insertion of molybdate into adenylated molybdopterin with the concomitant release of AMP.</text>
</comment>
<dbReference type="SMART" id="SM00852">
    <property type="entry name" value="MoCF_biosynth"/>
    <property type="match status" value="1"/>
</dbReference>
<dbReference type="Pfam" id="PF03454">
    <property type="entry name" value="MoeA_C"/>
    <property type="match status" value="1"/>
</dbReference>
<evidence type="ECO:0000256" key="7">
    <source>
        <dbReference type="RuleBase" id="RU365090"/>
    </source>
</evidence>
<dbReference type="InterPro" id="IPR005110">
    <property type="entry name" value="MoeA_linker/N"/>
</dbReference>
<evidence type="ECO:0000256" key="4">
    <source>
        <dbReference type="ARBA" id="ARBA00022505"/>
    </source>
</evidence>
<comment type="cofactor">
    <cofactor evidence="7">
        <name>Mg(2+)</name>
        <dbReference type="ChEBI" id="CHEBI:18420"/>
    </cofactor>
</comment>
<dbReference type="PANTHER" id="PTHR10192">
    <property type="entry name" value="MOLYBDOPTERIN BIOSYNTHESIS PROTEIN"/>
    <property type="match status" value="1"/>
</dbReference>
<dbReference type="EC" id="2.10.1.1" evidence="7"/>
<dbReference type="Proteomes" id="UP001232992">
    <property type="component" value="Unassembled WGS sequence"/>
</dbReference>
<dbReference type="InterPro" id="IPR036425">
    <property type="entry name" value="MoaB/Mog-like_dom_sf"/>
</dbReference>
<dbReference type="InterPro" id="IPR005111">
    <property type="entry name" value="MoeA_C_domain_IV"/>
</dbReference>
<dbReference type="NCBIfam" id="TIGR00177">
    <property type="entry name" value="molyb_syn"/>
    <property type="match status" value="1"/>
</dbReference>
<evidence type="ECO:0000313" key="10">
    <source>
        <dbReference type="Proteomes" id="UP001232992"/>
    </source>
</evidence>
<evidence type="ECO:0000256" key="3">
    <source>
        <dbReference type="ARBA" id="ARBA00010763"/>
    </source>
</evidence>
<keyword evidence="10" id="KW-1185">Reference proteome</keyword>
<dbReference type="PROSITE" id="PS01079">
    <property type="entry name" value="MOCF_BIOSYNTHESIS_2"/>
    <property type="match status" value="1"/>
</dbReference>
<dbReference type="EMBL" id="JAQOSQ010000018">
    <property type="protein sequence ID" value="MDJ1184696.1"/>
    <property type="molecule type" value="Genomic_DNA"/>
</dbReference>
<dbReference type="Pfam" id="PF03453">
    <property type="entry name" value="MoeA_N"/>
    <property type="match status" value="1"/>
</dbReference>
<evidence type="ECO:0000256" key="5">
    <source>
        <dbReference type="ARBA" id="ARBA00023150"/>
    </source>
</evidence>
<reference evidence="9 10" key="1">
    <citation type="submission" date="2023-01" db="EMBL/GenBank/DDBJ databases">
        <title>Novel diversity within Roseofilum (Cyanobacteria; Desertifilaceae) from marine benthic mats with descriptions of four novel species.</title>
        <authorList>
            <person name="Wang Y."/>
            <person name="Berthold D.E."/>
            <person name="Hu J."/>
            <person name="Lefler F.W."/>
            <person name="Laughinghouse H.D. IV."/>
        </authorList>
    </citation>
    <scope>NUCLEOTIDE SEQUENCE [LARGE SCALE GENOMIC DNA]</scope>
    <source>
        <strain evidence="9 10">BLCC-M143</strain>
    </source>
</reference>
<dbReference type="Pfam" id="PF00994">
    <property type="entry name" value="MoCF_biosynth"/>
    <property type="match status" value="1"/>
</dbReference>
<dbReference type="Gene3D" id="2.170.190.11">
    <property type="entry name" value="Molybdopterin biosynthesis moea protein, domain 3"/>
    <property type="match status" value="1"/>
</dbReference>
<name>A0ABT7BZV0_9CYAN</name>
<evidence type="ECO:0000256" key="1">
    <source>
        <dbReference type="ARBA" id="ARBA00002901"/>
    </source>
</evidence>
<comment type="similarity">
    <text evidence="3 7">Belongs to the MoeA family.</text>
</comment>
<keyword evidence="7" id="KW-0479">Metal-binding</keyword>
<evidence type="ECO:0000256" key="2">
    <source>
        <dbReference type="ARBA" id="ARBA00005046"/>
    </source>
</evidence>
<evidence type="ECO:0000313" key="9">
    <source>
        <dbReference type="EMBL" id="MDJ1184696.1"/>
    </source>
</evidence>
<dbReference type="PANTHER" id="PTHR10192:SF5">
    <property type="entry name" value="GEPHYRIN"/>
    <property type="match status" value="1"/>
</dbReference>
<keyword evidence="4 7" id="KW-0500">Molybdenum</keyword>
<comment type="caution">
    <text evidence="9">The sequence shown here is derived from an EMBL/GenBank/DDBJ whole genome shotgun (WGS) entry which is preliminary data.</text>
</comment>
<dbReference type="Gene3D" id="2.40.340.10">
    <property type="entry name" value="MoeA, C-terminal, domain IV"/>
    <property type="match status" value="1"/>
</dbReference>
<evidence type="ECO:0000256" key="6">
    <source>
        <dbReference type="ARBA" id="ARBA00047317"/>
    </source>
</evidence>
<keyword evidence="7" id="KW-0808">Transferase</keyword>
<dbReference type="SUPFAM" id="SSF53218">
    <property type="entry name" value="Molybdenum cofactor biosynthesis proteins"/>
    <property type="match status" value="1"/>
</dbReference>
<accession>A0ABT7BZV0</accession>
<comment type="catalytic activity">
    <reaction evidence="6">
        <text>adenylyl-molybdopterin + molybdate = Mo-molybdopterin + AMP + H(+)</text>
        <dbReference type="Rhea" id="RHEA:35047"/>
        <dbReference type="ChEBI" id="CHEBI:15378"/>
        <dbReference type="ChEBI" id="CHEBI:36264"/>
        <dbReference type="ChEBI" id="CHEBI:62727"/>
        <dbReference type="ChEBI" id="CHEBI:71302"/>
        <dbReference type="ChEBI" id="CHEBI:456215"/>
        <dbReference type="EC" id="2.10.1.1"/>
    </reaction>
</comment>
<dbReference type="InterPro" id="IPR038987">
    <property type="entry name" value="MoeA-like"/>
</dbReference>
<comment type="pathway">
    <text evidence="2 7">Cofactor biosynthesis; molybdopterin biosynthesis.</text>
</comment>
<dbReference type="InterPro" id="IPR001453">
    <property type="entry name" value="MoaB/Mog_dom"/>
</dbReference>
<organism evidence="9 10">
    <name type="scientific">Roseofilum casamattae BLCC-M143</name>
    <dbReference type="NCBI Taxonomy" id="3022442"/>
    <lineage>
        <taxon>Bacteria</taxon>
        <taxon>Bacillati</taxon>
        <taxon>Cyanobacteriota</taxon>
        <taxon>Cyanophyceae</taxon>
        <taxon>Desertifilales</taxon>
        <taxon>Desertifilaceae</taxon>
        <taxon>Roseofilum</taxon>
        <taxon>Roseofilum casamattae</taxon>
    </lineage>
</organism>
<dbReference type="RefSeq" id="WP_283759350.1">
    <property type="nucleotide sequence ID" value="NZ_JAQOSQ010000018.1"/>
</dbReference>
<dbReference type="InterPro" id="IPR036688">
    <property type="entry name" value="MoeA_C_domain_IV_sf"/>
</dbReference>
<protein>
    <recommendedName>
        <fullName evidence="7">Molybdopterin molybdenumtransferase</fullName>
        <ecNumber evidence="7">2.10.1.1</ecNumber>
    </recommendedName>
</protein>
<gene>
    <name evidence="9" type="ORF">PMH09_16025</name>
</gene>
<keyword evidence="5 7" id="KW-0501">Molybdenum cofactor biosynthesis</keyword>
<keyword evidence="7" id="KW-0460">Magnesium</keyword>
<proteinExistence type="inferred from homology"/>